<keyword evidence="2 6" id="KW-0812">Transmembrane</keyword>
<feature type="transmembrane region" description="Helical" evidence="6">
    <location>
        <begin position="217"/>
        <end position="238"/>
    </location>
</feature>
<dbReference type="PANTHER" id="PTHR11040:SF140">
    <property type="entry name" value="ZRT (ZRT), IRT- (IRT-) LIKE PROTEIN TRANSPORTER"/>
    <property type="match status" value="1"/>
</dbReference>
<feature type="chain" id="PRO_5029602788" description="SLC39A1" evidence="7">
    <location>
        <begin position="19"/>
        <end position="328"/>
    </location>
</feature>
<comment type="caution">
    <text evidence="8">The sequence shown here is derived from an EMBL/GenBank/DDBJ whole genome shotgun (WGS) entry which is preliminary data.</text>
</comment>
<feature type="transmembrane region" description="Helical" evidence="6">
    <location>
        <begin position="184"/>
        <end position="205"/>
    </location>
</feature>
<comment type="subcellular location">
    <subcellularLocation>
        <location evidence="1">Membrane</location>
        <topology evidence="1">Multi-pass membrane protein</topology>
    </subcellularLocation>
</comment>
<dbReference type="OrthoDB" id="448280at2759"/>
<dbReference type="InterPro" id="IPR003689">
    <property type="entry name" value="ZIP"/>
</dbReference>
<sequence length="328" mass="35438">MLLFFCIALAATLIPVFISHRQKYQNLTNTKCQAALNAGNSIAGGVLLATCFIALVPLVEHSYNEVVVMLEPANKHYPYAQMTILFGLFLVIFIEQFVGFIQKTQKELDHSSMADELETLFTDEEETTSSEKKHEVHGQGHSHSHSHHNVVSKSLLHSVILVITLGLHTLFEGMAIGLVDDINWLITLVLAVVLHESCCAVALGVNLGQQSISRKTAIVVCVVFSLMMPVGIGMGLALGSVRGLAGLILTAILQGVATGTFIYVLFIEIIPASISNSKSVVHLVLMFCGCALMTLIIIFTHSHGKSVNHSAMSQSNCTVDGSTVMPQL</sequence>
<dbReference type="GO" id="GO:0005385">
    <property type="term" value="F:zinc ion transmembrane transporter activity"/>
    <property type="evidence" value="ECO:0007669"/>
    <property type="project" value="TreeGrafter"/>
</dbReference>
<dbReference type="AlphaFoldDB" id="A0A7J7K5T1"/>
<dbReference type="Pfam" id="PF02535">
    <property type="entry name" value="Zip"/>
    <property type="match status" value="1"/>
</dbReference>
<feature type="region of interest" description="Disordered" evidence="5">
    <location>
        <begin position="122"/>
        <end position="146"/>
    </location>
</feature>
<protein>
    <recommendedName>
        <fullName evidence="10">SLC39A1</fullName>
    </recommendedName>
</protein>
<feature type="transmembrane region" description="Helical" evidence="6">
    <location>
        <begin position="79"/>
        <end position="101"/>
    </location>
</feature>
<feature type="compositionally biased region" description="Basic and acidic residues" evidence="5">
    <location>
        <begin position="129"/>
        <end position="138"/>
    </location>
</feature>
<evidence type="ECO:0000313" key="8">
    <source>
        <dbReference type="EMBL" id="KAF6032968.1"/>
    </source>
</evidence>
<feature type="transmembrane region" description="Helical" evidence="6">
    <location>
        <begin position="279"/>
        <end position="299"/>
    </location>
</feature>
<evidence type="ECO:0000256" key="5">
    <source>
        <dbReference type="SAM" id="MobiDB-lite"/>
    </source>
</evidence>
<name>A0A7J7K5T1_BUGNE</name>
<evidence type="ECO:0000256" key="3">
    <source>
        <dbReference type="ARBA" id="ARBA00022989"/>
    </source>
</evidence>
<evidence type="ECO:0000256" key="1">
    <source>
        <dbReference type="ARBA" id="ARBA00004141"/>
    </source>
</evidence>
<evidence type="ECO:0008006" key="10">
    <source>
        <dbReference type="Google" id="ProtNLM"/>
    </source>
</evidence>
<keyword evidence="3 6" id="KW-1133">Transmembrane helix</keyword>
<feature type="signal peptide" evidence="7">
    <location>
        <begin position="1"/>
        <end position="18"/>
    </location>
</feature>
<evidence type="ECO:0000313" key="9">
    <source>
        <dbReference type="Proteomes" id="UP000593567"/>
    </source>
</evidence>
<keyword evidence="7" id="KW-0732">Signal</keyword>
<keyword evidence="9" id="KW-1185">Reference proteome</keyword>
<evidence type="ECO:0000256" key="4">
    <source>
        <dbReference type="ARBA" id="ARBA00023136"/>
    </source>
</evidence>
<accession>A0A7J7K5T1</accession>
<reference evidence="8" key="1">
    <citation type="submission" date="2020-06" db="EMBL/GenBank/DDBJ databases">
        <title>Draft genome of Bugula neritina, a colonial animal packing powerful symbionts and potential medicines.</title>
        <authorList>
            <person name="Rayko M."/>
        </authorList>
    </citation>
    <scope>NUCLEOTIDE SEQUENCE [LARGE SCALE GENOMIC DNA]</scope>
    <source>
        <strain evidence="8">Kwan_BN1</strain>
    </source>
</reference>
<gene>
    <name evidence="8" type="ORF">EB796_008764</name>
</gene>
<organism evidence="8 9">
    <name type="scientific">Bugula neritina</name>
    <name type="common">Brown bryozoan</name>
    <name type="synonym">Sertularia neritina</name>
    <dbReference type="NCBI Taxonomy" id="10212"/>
    <lineage>
        <taxon>Eukaryota</taxon>
        <taxon>Metazoa</taxon>
        <taxon>Spiralia</taxon>
        <taxon>Lophotrochozoa</taxon>
        <taxon>Bryozoa</taxon>
        <taxon>Gymnolaemata</taxon>
        <taxon>Cheilostomatida</taxon>
        <taxon>Flustrina</taxon>
        <taxon>Buguloidea</taxon>
        <taxon>Bugulidae</taxon>
        <taxon>Bugula</taxon>
    </lineage>
</organism>
<dbReference type="EMBL" id="VXIV02001465">
    <property type="protein sequence ID" value="KAF6032968.1"/>
    <property type="molecule type" value="Genomic_DNA"/>
</dbReference>
<evidence type="ECO:0000256" key="6">
    <source>
        <dbReference type="SAM" id="Phobius"/>
    </source>
</evidence>
<dbReference type="Proteomes" id="UP000593567">
    <property type="component" value="Unassembled WGS sequence"/>
</dbReference>
<feature type="transmembrane region" description="Helical" evidence="6">
    <location>
        <begin position="155"/>
        <end position="178"/>
    </location>
</feature>
<evidence type="ECO:0000256" key="2">
    <source>
        <dbReference type="ARBA" id="ARBA00022692"/>
    </source>
</evidence>
<proteinExistence type="predicted"/>
<dbReference type="PANTHER" id="PTHR11040">
    <property type="entry name" value="ZINC/IRON TRANSPORTER"/>
    <property type="match status" value="1"/>
</dbReference>
<evidence type="ECO:0000256" key="7">
    <source>
        <dbReference type="SAM" id="SignalP"/>
    </source>
</evidence>
<dbReference type="GO" id="GO:0005886">
    <property type="term" value="C:plasma membrane"/>
    <property type="evidence" value="ECO:0007669"/>
    <property type="project" value="TreeGrafter"/>
</dbReference>
<feature type="transmembrane region" description="Helical" evidence="6">
    <location>
        <begin position="244"/>
        <end position="267"/>
    </location>
</feature>
<keyword evidence="4 6" id="KW-0472">Membrane</keyword>